<feature type="region of interest" description="Disordered" evidence="1">
    <location>
        <begin position="1"/>
        <end position="40"/>
    </location>
</feature>
<dbReference type="OrthoDB" id="10006270at2759"/>
<evidence type="ECO:0000313" key="3">
    <source>
        <dbReference type="Proteomes" id="UP000729402"/>
    </source>
</evidence>
<proteinExistence type="predicted"/>
<name>A0A8J5WM45_ZIZPA</name>
<accession>A0A8J5WM45</accession>
<keyword evidence="3" id="KW-1185">Reference proteome</keyword>
<comment type="caution">
    <text evidence="2">The sequence shown here is derived from an EMBL/GenBank/DDBJ whole genome shotgun (WGS) entry which is preliminary data.</text>
</comment>
<reference evidence="2" key="2">
    <citation type="submission" date="2021-02" db="EMBL/GenBank/DDBJ databases">
        <authorList>
            <person name="Kimball J.A."/>
            <person name="Haas M.W."/>
            <person name="Macchietto M."/>
            <person name="Kono T."/>
            <person name="Duquette J."/>
            <person name="Shao M."/>
        </authorList>
    </citation>
    <scope>NUCLEOTIDE SEQUENCE</scope>
    <source>
        <tissue evidence="2">Fresh leaf tissue</tissue>
    </source>
</reference>
<sequence length="87" mass="9439">MLDTKLGFPPVPPSSAPAVAQKNTKRRREGEGEGATEMREEAVERLRGVVRDSVGKHLYASAIFLADKDSDCTGHELDMGSKPRTNA</sequence>
<organism evidence="2 3">
    <name type="scientific">Zizania palustris</name>
    <name type="common">Northern wild rice</name>
    <dbReference type="NCBI Taxonomy" id="103762"/>
    <lineage>
        <taxon>Eukaryota</taxon>
        <taxon>Viridiplantae</taxon>
        <taxon>Streptophyta</taxon>
        <taxon>Embryophyta</taxon>
        <taxon>Tracheophyta</taxon>
        <taxon>Spermatophyta</taxon>
        <taxon>Magnoliopsida</taxon>
        <taxon>Liliopsida</taxon>
        <taxon>Poales</taxon>
        <taxon>Poaceae</taxon>
        <taxon>BOP clade</taxon>
        <taxon>Oryzoideae</taxon>
        <taxon>Oryzeae</taxon>
        <taxon>Zizaniinae</taxon>
        <taxon>Zizania</taxon>
    </lineage>
</organism>
<feature type="compositionally biased region" description="Basic and acidic residues" evidence="1">
    <location>
        <begin position="28"/>
        <end position="40"/>
    </location>
</feature>
<dbReference type="Proteomes" id="UP000729402">
    <property type="component" value="Unassembled WGS sequence"/>
</dbReference>
<protein>
    <submittedName>
        <fullName evidence="2">Uncharacterized protein</fullName>
    </submittedName>
</protein>
<dbReference type="EMBL" id="JAAALK010000080">
    <property type="protein sequence ID" value="KAG8091402.1"/>
    <property type="molecule type" value="Genomic_DNA"/>
</dbReference>
<evidence type="ECO:0000256" key="1">
    <source>
        <dbReference type="SAM" id="MobiDB-lite"/>
    </source>
</evidence>
<gene>
    <name evidence="2" type="ORF">GUJ93_ZPchr0012g21127</name>
</gene>
<reference evidence="2" key="1">
    <citation type="journal article" date="2021" name="bioRxiv">
        <title>Whole Genome Assembly and Annotation of Northern Wild Rice, Zizania palustris L., Supports a Whole Genome Duplication in the Zizania Genus.</title>
        <authorList>
            <person name="Haas M."/>
            <person name="Kono T."/>
            <person name="Macchietto M."/>
            <person name="Millas R."/>
            <person name="McGilp L."/>
            <person name="Shao M."/>
            <person name="Duquette J."/>
            <person name="Hirsch C.N."/>
            <person name="Kimball J."/>
        </authorList>
    </citation>
    <scope>NUCLEOTIDE SEQUENCE</scope>
    <source>
        <tissue evidence="2">Fresh leaf tissue</tissue>
    </source>
</reference>
<dbReference type="AlphaFoldDB" id="A0A8J5WM45"/>
<evidence type="ECO:0000313" key="2">
    <source>
        <dbReference type="EMBL" id="KAG8091402.1"/>
    </source>
</evidence>